<proteinExistence type="predicted"/>
<dbReference type="OrthoDB" id="5141003at2"/>
<keyword evidence="1" id="KW-0472">Membrane</keyword>
<sequence length="1209" mass="136135">METAFEQFWSLVWGTLTLNPEVYNQIHTLPQGNIIALTIVIAAGLSEAIGQCVVLFINRVKPLRFFLSLGIAAVLFAFSYLFWATSVWLVSHFFYGTQLTELQLITVLRTLGLNYAPLLFGFLIGLPYFGIPIFVLLSLWILLAEIVGWQAITNLGTWEVFVCVGLGWVVFQILQRTVGRPIVILGQWIQNKVAGKQLVKDQAGIEQIILAGNPISLRDVSNEVIQTSTDVISSASQRRFTPLKLILIGLAAFAIILFFSSGSQDALSTWYLTLGKTLRLIINLIGISIIALFFSIVLTPFEALGWWAGWYGSEPLKYFGTSIDKTSPSTSIDRYVIYLDGINQGSYEYLPNVERLLNHLATTLPKNILIVKGIMPYTVTNQPLSENHPLAFLWRMLESFAVKRPTNPISLIINIRNMVAVAVSADPRYGPIQNQGLAQVLFNSLVNFGYPVGSKTPITLIGYSGGGQMSMGAVSFLQQTLDAPIEVISLAGVISGNTEAMKVEHLYHLVGEKDNVEKLGSIMFPGRWPILFLSNWNRAKRRGKISLISLGPVAHNGPDGLMAAEVLLRDGRSHLQQTVEIITGILLKKGETTGLDPKELITLSSNYKRYKAAPFNQLNYYPVNQSINLEYYQPIGTWIGRLILPPAEQRQTVKGVWLEIYHADSDHQHRIGQIVNLRWSNQTRVQTYVKLVTQDVNFIYQAYQSQRQGKIHPERINGWQQVDPLESLAGALPNDEMIVKLPDPVIVEDTESERLTLYIHRDPIQITGRFYGFVQIVKSLGNDLFKVRHYSRQSQQFDGLEEIVYIPTVIARRNGVFPSTNHQLEKSPVNSSGWYIYGAKNSEGKFVVESLAPRSLLSLKPEHIIQGKKATINFMNFHAWDKTVDNKGHAYSILLDPQIEEYPNEKASDWQEGERALLMHVYGGIGGKKPEPSPWGIFFGHFSFGVANVIRDPLSDELRFDIEYRQIYTHNSDGVTSGTLAWMRYMGARQWGWLGCRPTCDVLVKFSPLTKDYDFDGLTFSPLSYVINELDIMAARYRIGDGTGTTFVSAVNSCVQDSSQAFYSALRRMMAEMELNPLIIKWLKDHPQHEQTQRFILLVDLVKNLERYLTPLKKVRSDWRYNISTLGSFPLETPGKTLLKVIASWRTLLPRWTCDQVSMIFLQLGASLWLLRTNQVGGNNPSIEPIAPTDFSIAVPKVKQSKRLHKAIN</sequence>
<evidence type="ECO:0000313" key="2">
    <source>
        <dbReference type="EMBL" id="KKD36504.1"/>
    </source>
</evidence>
<evidence type="ECO:0000256" key="1">
    <source>
        <dbReference type="SAM" id="Phobius"/>
    </source>
</evidence>
<evidence type="ECO:0000313" key="3">
    <source>
        <dbReference type="Proteomes" id="UP000033607"/>
    </source>
</evidence>
<feature type="transmembrane region" description="Helical" evidence="1">
    <location>
        <begin position="155"/>
        <end position="174"/>
    </location>
</feature>
<feature type="transmembrane region" description="Helical" evidence="1">
    <location>
        <begin position="69"/>
        <end position="95"/>
    </location>
</feature>
<dbReference type="EMBL" id="LATL02000010">
    <property type="protein sequence ID" value="KKD36504.1"/>
    <property type="molecule type" value="Genomic_DNA"/>
</dbReference>
<dbReference type="PATRIC" id="fig|1637645.4.peg.186"/>
<dbReference type="Proteomes" id="UP000033607">
    <property type="component" value="Unassembled WGS sequence"/>
</dbReference>
<keyword evidence="1" id="KW-1133">Transmembrane helix</keyword>
<gene>
    <name evidence="2" type="ORF">WN50_19405</name>
</gene>
<feature type="transmembrane region" description="Helical" evidence="1">
    <location>
        <begin position="34"/>
        <end position="57"/>
    </location>
</feature>
<feature type="transmembrane region" description="Helical" evidence="1">
    <location>
        <begin position="280"/>
        <end position="307"/>
    </location>
</feature>
<accession>A0A0F5YC82</accession>
<feature type="transmembrane region" description="Helical" evidence="1">
    <location>
        <begin position="240"/>
        <end position="259"/>
    </location>
</feature>
<organism evidence="2 3">
    <name type="scientific">Limnoraphis robusta CS-951</name>
    <dbReference type="NCBI Taxonomy" id="1637645"/>
    <lineage>
        <taxon>Bacteria</taxon>
        <taxon>Bacillati</taxon>
        <taxon>Cyanobacteriota</taxon>
        <taxon>Cyanophyceae</taxon>
        <taxon>Oscillatoriophycideae</taxon>
        <taxon>Oscillatoriales</taxon>
        <taxon>Sirenicapillariaceae</taxon>
        <taxon>Limnoraphis</taxon>
    </lineage>
</organism>
<keyword evidence="1" id="KW-0812">Transmembrane</keyword>
<name>A0A0F5YC82_9CYAN</name>
<reference evidence="2 3" key="1">
    <citation type="submission" date="2015-06" db="EMBL/GenBank/DDBJ databases">
        <title>Draft genome assembly of filamentous brackish cyanobacterium Limnoraphis robusta strain CS-951.</title>
        <authorList>
            <person name="Willis A."/>
            <person name="Parks M."/>
            <person name="Burford M.A."/>
        </authorList>
    </citation>
    <scope>NUCLEOTIDE SEQUENCE [LARGE SCALE GENOMIC DNA]</scope>
    <source>
        <strain evidence="2 3">CS-951</strain>
    </source>
</reference>
<comment type="caution">
    <text evidence="2">The sequence shown here is derived from an EMBL/GenBank/DDBJ whole genome shotgun (WGS) entry which is preliminary data.</text>
</comment>
<protein>
    <submittedName>
        <fullName evidence="2">Peptidase</fullName>
    </submittedName>
</protein>
<dbReference type="RefSeq" id="WP_046280233.1">
    <property type="nucleotide sequence ID" value="NZ_LATL02000010.1"/>
</dbReference>
<dbReference type="AlphaFoldDB" id="A0A0F5YC82"/>
<feature type="transmembrane region" description="Helical" evidence="1">
    <location>
        <begin position="115"/>
        <end position="143"/>
    </location>
</feature>